<dbReference type="Gene3D" id="1.10.418.10">
    <property type="entry name" value="Calponin-like domain"/>
    <property type="match status" value="1"/>
</dbReference>
<dbReference type="Proteomes" id="UP000230750">
    <property type="component" value="Unassembled WGS sequence"/>
</dbReference>
<dbReference type="AlphaFoldDB" id="A0A2G8LGD5"/>
<dbReference type="GO" id="GO:0005096">
    <property type="term" value="F:GTPase activator activity"/>
    <property type="evidence" value="ECO:0007669"/>
    <property type="project" value="TreeGrafter"/>
</dbReference>
<feature type="non-terminal residue" evidence="3">
    <location>
        <position position="1"/>
    </location>
</feature>
<dbReference type="PANTHER" id="PTHR14149">
    <property type="entry name" value="RAS GTPASE-ACTIVATING PROTEIN WITH IQ MOTIF"/>
    <property type="match status" value="1"/>
</dbReference>
<feature type="domain" description="Calponin-homology (CH)" evidence="2">
    <location>
        <begin position="27"/>
        <end position="142"/>
    </location>
</feature>
<dbReference type="GO" id="GO:0051015">
    <property type="term" value="F:actin filament binding"/>
    <property type="evidence" value="ECO:0007669"/>
    <property type="project" value="TreeGrafter"/>
</dbReference>
<keyword evidence="4" id="KW-1185">Reference proteome</keyword>
<evidence type="ECO:0000259" key="2">
    <source>
        <dbReference type="PROSITE" id="PS50021"/>
    </source>
</evidence>
<evidence type="ECO:0000313" key="4">
    <source>
        <dbReference type="Proteomes" id="UP000230750"/>
    </source>
</evidence>
<organism evidence="3 4">
    <name type="scientific">Stichopus japonicus</name>
    <name type="common">Sea cucumber</name>
    <dbReference type="NCBI Taxonomy" id="307972"/>
    <lineage>
        <taxon>Eukaryota</taxon>
        <taxon>Metazoa</taxon>
        <taxon>Echinodermata</taxon>
        <taxon>Eleutherozoa</taxon>
        <taxon>Echinozoa</taxon>
        <taxon>Holothuroidea</taxon>
        <taxon>Aspidochirotacea</taxon>
        <taxon>Aspidochirotida</taxon>
        <taxon>Stichopodidae</taxon>
        <taxon>Apostichopus</taxon>
    </lineage>
</organism>
<feature type="coiled-coil region" evidence="1">
    <location>
        <begin position="151"/>
        <end position="178"/>
    </location>
</feature>
<accession>A0A2G8LGD5</accession>
<name>A0A2G8LGD5_STIJA</name>
<dbReference type="FunFam" id="1.10.418.10:FF:000013">
    <property type="entry name" value="IQ motif containing GTPase activating protein 1"/>
    <property type="match status" value="1"/>
</dbReference>
<evidence type="ECO:0000256" key="1">
    <source>
        <dbReference type="SAM" id="Coils"/>
    </source>
</evidence>
<dbReference type="SMART" id="SM00033">
    <property type="entry name" value="CH"/>
    <property type="match status" value="1"/>
</dbReference>
<dbReference type="GO" id="GO:0005938">
    <property type="term" value="C:cell cortex"/>
    <property type="evidence" value="ECO:0007669"/>
    <property type="project" value="TreeGrafter"/>
</dbReference>
<proteinExistence type="predicted"/>
<dbReference type="Pfam" id="PF00307">
    <property type="entry name" value="CH"/>
    <property type="match status" value="1"/>
</dbReference>
<comment type="caution">
    <text evidence="3">The sequence shown here is derived from an EMBL/GenBank/DDBJ whole genome shotgun (WGS) entry which is preliminary data.</text>
</comment>
<dbReference type="EMBL" id="MRZV01000087">
    <property type="protein sequence ID" value="PIK59308.1"/>
    <property type="molecule type" value="Genomic_DNA"/>
</dbReference>
<dbReference type="InterPro" id="IPR036872">
    <property type="entry name" value="CH_dom_sf"/>
</dbReference>
<dbReference type="STRING" id="307972.A0A2G8LGD5"/>
<gene>
    <name evidence="3" type="ORF">BSL78_03818</name>
</gene>
<dbReference type="OrthoDB" id="775356at2759"/>
<keyword evidence="1" id="KW-0175">Coiled coil</keyword>
<dbReference type="PANTHER" id="PTHR14149:SF14">
    <property type="entry name" value="CALPONIN-HOMOLOGY (CH) DOMAIN-CONTAINING PROTEIN"/>
    <property type="match status" value="1"/>
</dbReference>
<evidence type="ECO:0000313" key="3">
    <source>
        <dbReference type="EMBL" id="PIK59308.1"/>
    </source>
</evidence>
<dbReference type="GO" id="GO:1903479">
    <property type="term" value="P:mitotic actomyosin contractile ring assembly actin filament organization"/>
    <property type="evidence" value="ECO:0007669"/>
    <property type="project" value="TreeGrafter"/>
</dbReference>
<protein>
    <submittedName>
        <fullName evidence="3">Putative ras GTPase-activating-like protein IQGAP1 isoform X1</fullName>
    </submittedName>
</protein>
<dbReference type="PROSITE" id="PS50021">
    <property type="entry name" value="CH"/>
    <property type="match status" value="1"/>
</dbReference>
<dbReference type="GO" id="GO:0005516">
    <property type="term" value="F:calmodulin binding"/>
    <property type="evidence" value="ECO:0007669"/>
    <property type="project" value="TreeGrafter"/>
</dbReference>
<dbReference type="SUPFAM" id="SSF47576">
    <property type="entry name" value="Calponin-homology domain, CH-domain"/>
    <property type="match status" value="1"/>
</dbReference>
<dbReference type="InterPro" id="IPR001715">
    <property type="entry name" value="CH_dom"/>
</dbReference>
<reference evidence="3 4" key="1">
    <citation type="journal article" date="2017" name="PLoS Biol.">
        <title>The sea cucumber genome provides insights into morphological evolution and visceral regeneration.</title>
        <authorList>
            <person name="Zhang X."/>
            <person name="Sun L."/>
            <person name="Yuan J."/>
            <person name="Sun Y."/>
            <person name="Gao Y."/>
            <person name="Zhang L."/>
            <person name="Li S."/>
            <person name="Dai H."/>
            <person name="Hamel J.F."/>
            <person name="Liu C."/>
            <person name="Yu Y."/>
            <person name="Liu S."/>
            <person name="Lin W."/>
            <person name="Guo K."/>
            <person name="Jin S."/>
            <person name="Xu P."/>
            <person name="Storey K.B."/>
            <person name="Huan P."/>
            <person name="Zhang T."/>
            <person name="Zhou Y."/>
            <person name="Zhang J."/>
            <person name="Lin C."/>
            <person name="Li X."/>
            <person name="Xing L."/>
            <person name="Huo D."/>
            <person name="Sun M."/>
            <person name="Wang L."/>
            <person name="Mercier A."/>
            <person name="Li F."/>
            <person name="Yang H."/>
            <person name="Xiang J."/>
        </authorList>
    </citation>
    <scope>NUCLEOTIDE SEQUENCE [LARGE SCALE GENOMIC DNA]</scope>
    <source>
        <strain evidence="3">Shaxun</strain>
        <tissue evidence="3">Muscle</tissue>
    </source>
</reference>
<sequence length="190" mass="22321">ENEDLPHRTTADEMDAERMKNVAYQYLCHLEEAKKWIEACISEELPPTTELEEALRNGVYLAKLAHFFAPNKVPVKKIYDRDQTRYQSRGLVFRHTDNIMHWFNSMEFIGLPKIFYPETTDIYDKKNMPRMVYCVHALSLYLFKLGIAPQIQDLYGKVEFTEEEISAMQQELVNMASRCQPSARLEEFGK</sequence>